<feature type="signal peptide" evidence="2">
    <location>
        <begin position="1"/>
        <end position="16"/>
    </location>
</feature>
<dbReference type="SUPFAM" id="SSF50965">
    <property type="entry name" value="Galactose oxidase, central domain"/>
    <property type="match status" value="1"/>
</dbReference>
<feature type="chain" id="PRO_5003193517" evidence="2">
    <location>
        <begin position="17"/>
        <end position="397"/>
    </location>
</feature>
<keyword evidence="2" id="KW-0732">Signal</keyword>
<gene>
    <name evidence="3" type="ORF">GSOID_T00018548001</name>
</gene>
<dbReference type="InterPro" id="IPR015915">
    <property type="entry name" value="Kelch-typ_b-propeller"/>
</dbReference>
<evidence type="ECO:0000313" key="3">
    <source>
        <dbReference type="EMBL" id="CBY30667.1"/>
    </source>
</evidence>
<dbReference type="Proteomes" id="UP000011014">
    <property type="component" value="Unassembled WGS sequence"/>
</dbReference>
<accession>E4Y4R9</accession>
<organism evidence="3">
    <name type="scientific">Oikopleura dioica</name>
    <name type="common">Tunicate</name>
    <dbReference type="NCBI Taxonomy" id="34765"/>
    <lineage>
        <taxon>Eukaryota</taxon>
        <taxon>Metazoa</taxon>
        <taxon>Chordata</taxon>
        <taxon>Tunicata</taxon>
        <taxon>Appendicularia</taxon>
        <taxon>Copelata</taxon>
        <taxon>Oikopleuridae</taxon>
        <taxon>Oikopleura</taxon>
    </lineage>
</organism>
<keyword evidence="1" id="KW-0175">Coiled coil</keyword>
<sequence length="397" mass="45370">MNLLLFGIFLINFCSAWRCKTEKRRIKELFRENGELRIERDQLISEKDRFCYEYFDEINELNAENKDLKKEVETLKKRLENALRVHIFIKYFKRPFKDNISRNSFNDRLNLNEDYEFSDHTQTNILVILSDISNSYITNGDGSEISAVQISAPSNDFTSRAKHALINGEVFIFGGTTNKRKIAKLTGCAFIEMNERLYDNRDAGTQALSIQSGNRALICFNGDESKSCEIFDGSLTRKTFEPTYTHNLGGLGFYQDRPATVGCYKNEHRKAETLTSTGWLALPDHSERLNSHSLIGLDDNSMLLLGGRIGYADQTGIWQLKVNTWSRIGELSKAVAFGSAIFTGQSIYLFAGNGSQRANHRIDLTTNEEIEQVVRIGNHYKAYNYPILFKTRSDFCV</sequence>
<feature type="coiled-coil region" evidence="1">
    <location>
        <begin position="19"/>
        <end position="85"/>
    </location>
</feature>
<reference evidence="3" key="1">
    <citation type="journal article" date="2010" name="Science">
        <title>Plasticity of animal genome architecture unmasked by rapid evolution of a pelagic tunicate.</title>
        <authorList>
            <person name="Denoeud F."/>
            <person name="Henriet S."/>
            <person name="Mungpakdee S."/>
            <person name="Aury J.M."/>
            <person name="Da Silva C."/>
            <person name="Brinkmann H."/>
            <person name="Mikhaleva J."/>
            <person name="Olsen L.C."/>
            <person name="Jubin C."/>
            <person name="Canestro C."/>
            <person name="Bouquet J.M."/>
            <person name="Danks G."/>
            <person name="Poulain J."/>
            <person name="Campsteijn C."/>
            <person name="Adamski M."/>
            <person name="Cross I."/>
            <person name="Yadetie F."/>
            <person name="Muffato M."/>
            <person name="Louis A."/>
            <person name="Butcher S."/>
            <person name="Tsagkogeorga G."/>
            <person name="Konrad A."/>
            <person name="Singh S."/>
            <person name="Jensen M.F."/>
            <person name="Cong E.H."/>
            <person name="Eikeseth-Otteraa H."/>
            <person name="Noel B."/>
            <person name="Anthouard V."/>
            <person name="Porcel B.M."/>
            <person name="Kachouri-Lafond R."/>
            <person name="Nishino A."/>
            <person name="Ugolini M."/>
            <person name="Chourrout P."/>
            <person name="Nishida H."/>
            <person name="Aasland R."/>
            <person name="Huzurbazar S."/>
            <person name="Westhof E."/>
            <person name="Delsuc F."/>
            <person name="Lehrach H."/>
            <person name="Reinhardt R."/>
            <person name="Weissenbach J."/>
            <person name="Roy S.W."/>
            <person name="Artiguenave F."/>
            <person name="Postlethwait J.H."/>
            <person name="Manak J.R."/>
            <person name="Thompson E.M."/>
            <person name="Jaillon O."/>
            <person name="Du Pasquier L."/>
            <person name="Boudinot P."/>
            <person name="Liberles D.A."/>
            <person name="Volff J.N."/>
            <person name="Philippe H."/>
            <person name="Lenhard B."/>
            <person name="Roest Crollius H."/>
            <person name="Wincker P."/>
            <person name="Chourrout D."/>
        </authorList>
    </citation>
    <scope>NUCLEOTIDE SEQUENCE [LARGE SCALE GENOMIC DNA]</scope>
</reference>
<evidence type="ECO:0000256" key="1">
    <source>
        <dbReference type="SAM" id="Coils"/>
    </source>
</evidence>
<evidence type="ECO:0000256" key="2">
    <source>
        <dbReference type="SAM" id="SignalP"/>
    </source>
</evidence>
<protein>
    <submittedName>
        <fullName evidence="3">Uncharacterized protein</fullName>
    </submittedName>
</protein>
<dbReference type="Gene3D" id="2.120.10.80">
    <property type="entry name" value="Kelch-type beta propeller"/>
    <property type="match status" value="1"/>
</dbReference>
<dbReference type="EMBL" id="FN654280">
    <property type="protein sequence ID" value="CBY30667.1"/>
    <property type="molecule type" value="Genomic_DNA"/>
</dbReference>
<dbReference type="AlphaFoldDB" id="E4Y4R9"/>
<proteinExistence type="predicted"/>
<name>E4Y4R9_OIKDI</name>
<dbReference type="InterPro" id="IPR011043">
    <property type="entry name" value="Gal_Oxase/kelch_b-propeller"/>
</dbReference>